<feature type="compositionally biased region" description="Pro residues" evidence="1">
    <location>
        <begin position="1"/>
        <end position="10"/>
    </location>
</feature>
<accession>A0AAV7N1T6</accession>
<keyword evidence="3" id="KW-1185">Reference proteome</keyword>
<gene>
    <name evidence="2" type="ORF">NDU88_004566</name>
</gene>
<reference evidence="2" key="1">
    <citation type="journal article" date="2022" name="bioRxiv">
        <title>Sequencing and chromosome-scale assembly of the giantPleurodeles waltlgenome.</title>
        <authorList>
            <person name="Brown T."/>
            <person name="Elewa A."/>
            <person name="Iarovenko S."/>
            <person name="Subramanian E."/>
            <person name="Araus A.J."/>
            <person name="Petzold A."/>
            <person name="Susuki M."/>
            <person name="Suzuki K.-i.T."/>
            <person name="Hayashi T."/>
            <person name="Toyoda A."/>
            <person name="Oliveira C."/>
            <person name="Osipova E."/>
            <person name="Leigh N.D."/>
            <person name="Simon A."/>
            <person name="Yun M.H."/>
        </authorList>
    </citation>
    <scope>NUCLEOTIDE SEQUENCE</scope>
    <source>
        <strain evidence="2">20211129_DDA</strain>
        <tissue evidence="2">Liver</tissue>
    </source>
</reference>
<comment type="caution">
    <text evidence="2">The sequence shown here is derived from an EMBL/GenBank/DDBJ whole genome shotgun (WGS) entry which is preliminary data.</text>
</comment>
<dbReference type="Proteomes" id="UP001066276">
    <property type="component" value="Chromosome 9"/>
</dbReference>
<dbReference type="EMBL" id="JANPWB010000013">
    <property type="protein sequence ID" value="KAJ1107173.1"/>
    <property type="molecule type" value="Genomic_DNA"/>
</dbReference>
<dbReference type="AlphaFoldDB" id="A0AAV7N1T6"/>
<sequence length="70" mass="7698">MKKPMPPAQDEPPEAFAVKQRKCPSIGAPRHKQAPTVVPSLLQPQKIRLGQERPSLRIRGGRALQSQHGA</sequence>
<organism evidence="2 3">
    <name type="scientific">Pleurodeles waltl</name>
    <name type="common">Iberian ribbed newt</name>
    <dbReference type="NCBI Taxonomy" id="8319"/>
    <lineage>
        <taxon>Eukaryota</taxon>
        <taxon>Metazoa</taxon>
        <taxon>Chordata</taxon>
        <taxon>Craniata</taxon>
        <taxon>Vertebrata</taxon>
        <taxon>Euteleostomi</taxon>
        <taxon>Amphibia</taxon>
        <taxon>Batrachia</taxon>
        <taxon>Caudata</taxon>
        <taxon>Salamandroidea</taxon>
        <taxon>Salamandridae</taxon>
        <taxon>Pleurodelinae</taxon>
        <taxon>Pleurodeles</taxon>
    </lineage>
</organism>
<evidence type="ECO:0000256" key="1">
    <source>
        <dbReference type="SAM" id="MobiDB-lite"/>
    </source>
</evidence>
<feature type="region of interest" description="Disordered" evidence="1">
    <location>
        <begin position="1"/>
        <end position="70"/>
    </location>
</feature>
<evidence type="ECO:0000313" key="2">
    <source>
        <dbReference type="EMBL" id="KAJ1107173.1"/>
    </source>
</evidence>
<evidence type="ECO:0000313" key="3">
    <source>
        <dbReference type="Proteomes" id="UP001066276"/>
    </source>
</evidence>
<name>A0AAV7N1T6_PLEWA</name>
<protein>
    <submittedName>
        <fullName evidence="2">Uncharacterized protein</fullName>
    </submittedName>
</protein>
<proteinExistence type="predicted"/>